<dbReference type="EMBL" id="JACHHU010000002">
    <property type="protein sequence ID" value="MBB6541943.1"/>
    <property type="molecule type" value="Genomic_DNA"/>
</dbReference>
<comment type="caution">
    <text evidence="2">The sequence shown here is derived from an EMBL/GenBank/DDBJ whole genome shotgun (WGS) entry which is preliminary data.</text>
</comment>
<dbReference type="RefSeq" id="WP_184422004.1">
    <property type="nucleotide sequence ID" value="NZ_AP027362.1"/>
</dbReference>
<reference evidence="2 3" key="1">
    <citation type="submission" date="2020-08" db="EMBL/GenBank/DDBJ databases">
        <title>Genomic Encyclopedia of Type Strains, Phase IV (KMG-IV): sequencing the most valuable type-strain genomes for metagenomic binning, comparative biology and taxonomic classification.</title>
        <authorList>
            <person name="Goeker M."/>
        </authorList>
    </citation>
    <scope>NUCLEOTIDE SEQUENCE [LARGE SCALE GENOMIC DNA]</scope>
    <source>
        <strain evidence="2 3">DSM 26287</strain>
    </source>
</reference>
<keyword evidence="3" id="KW-1185">Reference proteome</keyword>
<organism evidence="2 3">
    <name type="scientific">Thalassotalea piscium</name>
    <dbReference type="NCBI Taxonomy" id="1230533"/>
    <lineage>
        <taxon>Bacteria</taxon>
        <taxon>Pseudomonadati</taxon>
        <taxon>Pseudomonadota</taxon>
        <taxon>Gammaproteobacteria</taxon>
        <taxon>Alteromonadales</taxon>
        <taxon>Colwelliaceae</taxon>
        <taxon>Thalassotalea</taxon>
    </lineage>
</organism>
<dbReference type="NCBIfam" id="TIGR03016">
    <property type="entry name" value="pepcterm_hypo_1"/>
    <property type="match status" value="1"/>
</dbReference>
<dbReference type="AlphaFoldDB" id="A0A7X0NEK7"/>
<feature type="signal peptide" evidence="1">
    <location>
        <begin position="1"/>
        <end position="29"/>
    </location>
</feature>
<sequence length="531" mass="60064">MATMAMDMARIKSLSVFSLLCLLPQISTAGEWEFSPELFVDEIYTDNVKLTKSNEINSLVSQVGLALNTNYKAQYLAFDLSSTSTYAMYSHDHDIDDDFHTLNSQLSYMLWPNGITFTASAAISNQSRNSARNGLADIVSGNTVQIENYSSGLAYNVVNSDFTINSSVQYQITESEDNIGDREGVVASLSSNNGKSARHVFWEVSGSYQDLENNNRESTLYRSEIKLGWISGVGFNPFIRYYDEDNEGAIQGQRSLESNSVGLGVRWLVTPRLFVDLSYNKPIGDKLTIDGEVQDNYLDYSIGWQPTQRTKLSASYSQRFYGDSYQLSLTHENKRLTNTISYNEAVQTFTRNNFEAVLQGVYLCPSNVVDDLANCYLSNDQIVDVTDIFTVPVYDFELVEDYGLSLNKSLNWTSTLALPRTTFTLGINGFEQENLESKLVNTNKAASFSFSRELSPKSTLKLLLSYREQEFDSNTTEDRFNRYRQASINYDRKLNNSLTSTFSISSLNRESELLYLNYDENRISFKVTKGF</sequence>
<dbReference type="InterPro" id="IPR017467">
    <property type="entry name" value="CHP03016_PEP-CTERM"/>
</dbReference>
<name>A0A7X0NEK7_9GAMM</name>
<protein>
    <submittedName>
        <fullName evidence="2">Uncharacterized protein (PEP-CTERM system associated)</fullName>
    </submittedName>
</protein>
<gene>
    <name evidence="2" type="ORF">HNQ55_000418</name>
</gene>
<dbReference type="Proteomes" id="UP000537141">
    <property type="component" value="Unassembled WGS sequence"/>
</dbReference>
<accession>A0A7X0NEK7</accession>
<evidence type="ECO:0000313" key="3">
    <source>
        <dbReference type="Proteomes" id="UP000537141"/>
    </source>
</evidence>
<dbReference type="SUPFAM" id="SSF56935">
    <property type="entry name" value="Porins"/>
    <property type="match status" value="1"/>
</dbReference>
<evidence type="ECO:0000313" key="2">
    <source>
        <dbReference type="EMBL" id="MBB6541943.1"/>
    </source>
</evidence>
<feature type="chain" id="PRO_5030793184" evidence="1">
    <location>
        <begin position="30"/>
        <end position="531"/>
    </location>
</feature>
<keyword evidence="1" id="KW-0732">Signal</keyword>
<evidence type="ECO:0000256" key="1">
    <source>
        <dbReference type="SAM" id="SignalP"/>
    </source>
</evidence>
<proteinExistence type="predicted"/>